<dbReference type="RefSeq" id="WP_005434584.1">
    <property type="nucleotide sequence ID" value="NZ_JH815515.1"/>
</dbReference>
<proteinExistence type="predicted"/>
<organism evidence="1 2">
    <name type="scientific">Sutterella wadsworthensis 2_1_59BFAA</name>
    <dbReference type="NCBI Taxonomy" id="742823"/>
    <lineage>
        <taxon>Bacteria</taxon>
        <taxon>Pseudomonadati</taxon>
        <taxon>Pseudomonadota</taxon>
        <taxon>Betaproteobacteria</taxon>
        <taxon>Burkholderiales</taxon>
        <taxon>Sutterellaceae</taxon>
        <taxon>Sutterella</taxon>
    </lineage>
</organism>
<evidence type="ECO:0000313" key="1">
    <source>
        <dbReference type="EMBL" id="EKB31510.1"/>
    </source>
</evidence>
<dbReference type="AlphaFoldDB" id="K1JIK6"/>
<dbReference type="HOGENOM" id="CLU_1554514_0_0_4"/>
<keyword evidence="2" id="KW-1185">Reference proteome</keyword>
<protein>
    <submittedName>
        <fullName evidence="1">Uncharacterized protein</fullName>
    </submittedName>
</protein>
<comment type="caution">
    <text evidence="1">The sequence shown here is derived from an EMBL/GenBank/DDBJ whole genome shotgun (WGS) entry which is preliminary data.</text>
</comment>
<accession>K1JIK6</accession>
<reference evidence="1 2" key="1">
    <citation type="submission" date="2012-05" db="EMBL/GenBank/DDBJ databases">
        <title>The Genome Sequence of Sutterella wadsworthensis 2_1_59BFAA.</title>
        <authorList>
            <consortium name="The Broad Institute Genome Sequencing Platform"/>
            <person name="Earl A."/>
            <person name="Ward D."/>
            <person name="Feldgarden M."/>
            <person name="Gevers D."/>
            <person name="Daigneault M."/>
            <person name="Strauss J."/>
            <person name="Allen-Vercoe E."/>
            <person name="Walker B."/>
            <person name="Young S.K."/>
            <person name="Zeng Q."/>
            <person name="Gargeya S."/>
            <person name="Fitzgerald M."/>
            <person name="Haas B."/>
            <person name="Abouelleil A."/>
            <person name="Alvarado L."/>
            <person name="Arachchi H.M."/>
            <person name="Berlin A.M."/>
            <person name="Chapman S.B."/>
            <person name="Goldberg J."/>
            <person name="Griggs A."/>
            <person name="Gujja S."/>
            <person name="Hansen M."/>
            <person name="Howarth C."/>
            <person name="Imamovic A."/>
            <person name="Larimer J."/>
            <person name="McCowen C."/>
            <person name="Montmayeur A."/>
            <person name="Murphy C."/>
            <person name="Neiman D."/>
            <person name="Pearson M."/>
            <person name="Priest M."/>
            <person name="Roberts A."/>
            <person name="Saif S."/>
            <person name="Shea T."/>
            <person name="Sisk P."/>
            <person name="Sykes S."/>
            <person name="Wortman J."/>
            <person name="Nusbaum C."/>
            <person name="Birren B."/>
        </authorList>
    </citation>
    <scope>NUCLEOTIDE SEQUENCE [LARGE SCALE GENOMIC DNA]</scope>
    <source>
        <strain evidence="1 2">2_1_59BFAA</strain>
    </source>
</reference>
<evidence type="ECO:0000313" key="2">
    <source>
        <dbReference type="Proteomes" id="UP000005835"/>
    </source>
</evidence>
<gene>
    <name evidence="1" type="ORF">HMPREF9465_00909</name>
</gene>
<dbReference type="Proteomes" id="UP000005835">
    <property type="component" value="Unassembled WGS sequence"/>
</dbReference>
<sequence>MKTPRFELKDFRLNEILSMLTLYSGPSLSEELNRVWTGEARTVKFGNRFSVDLTPEDVKENPEFRPNEWNPTKSWNIPKNVDLMFSIQEKESGKEIARLRGHFDGENFRRPSGEPMYAFCRGFHATKYKSLIKCWPDDQKSEWISGDFLARVAEFDRRLVEEMEGYEKCLSR</sequence>
<dbReference type="STRING" id="742823.HMPREF9465_00909"/>
<dbReference type="EMBL" id="ADMG01000023">
    <property type="protein sequence ID" value="EKB31510.1"/>
    <property type="molecule type" value="Genomic_DNA"/>
</dbReference>
<name>K1JIK6_9BURK</name>